<proteinExistence type="predicted"/>
<evidence type="ECO:0000313" key="2">
    <source>
        <dbReference type="EMBL" id="ESN99767.1"/>
    </source>
</evidence>
<reference evidence="2 4" key="2">
    <citation type="journal article" date="2013" name="Nature">
        <title>Insights into bilaterian evolution from three spiralian genomes.</title>
        <authorList>
            <person name="Simakov O."/>
            <person name="Marletaz F."/>
            <person name="Cho S.J."/>
            <person name="Edsinger-Gonzales E."/>
            <person name="Havlak P."/>
            <person name="Hellsten U."/>
            <person name="Kuo D.H."/>
            <person name="Larsson T."/>
            <person name="Lv J."/>
            <person name="Arendt D."/>
            <person name="Savage R."/>
            <person name="Osoegawa K."/>
            <person name="de Jong P."/>
            <person name="Grimwood J."/>
            <person name="Chapman J.A."/>
            <person name="Shapiro H."/>
            <person name="Aerts A."/>
            <person name="Otillar R.P."/>
            <person name="Terry A.Y."/>
            <person name="Boore J.L."/>
            <person name="Grigoriev I.V."/>
            <person name="Lindberg D.R."/>
            <person name="Seaver E.C."/>
            <person name="Weisblat D.A."/>
            <person name="Putnam N.H."/>
            <person name="Rokhsar D.S."/>
        </authorList>
    </citation>
    <scope>NUCLEOTIDE SEQUENCE</scope>
</reference>
<feature type="transmembrane region" description="Helical" evidence="1">
    <location>
        <begin position="94"/>
        <end position="116"/>
    </location>
</feature>
<gene>
    <name evidence="3" type="primary">20205874</name>
    <name evidence="2" type="ORF">HELRODRAFT_176529</name>
</gene>
<dbReference type="GeneID" id="20205874"/>
<name>T1FAM5_HELRO</name>
<organism evidence="3 4">
    <name type="scientific">Helobdella robusta</name>
    <name type="common">Californian leech</name>
    <dbReference type="NCBI Taxonomy" id="6412"/>
    <lineage>
        <taxon>Eukaryota</taxon>
        <taxon>Metazoa</taxon>
        <taxon>Spiralia</taxon>
        <taxon>Lophotrochozoa</taxon>
        <taxon>Annelida</taxon>
        <taxon>Clitellata</taxon>
        <taxon>Hirudinea</taxon>
        <taxon>Rhynchobdellida</taxon>
        <taxon>Glossiphoniidae</taxon>
        <taxon>Helobdella</taxon>
    </lineage>
</organism>
<protein>
    <submittedName>
        <fullName evidence="2 3">Uncharacterized protein</fullName>
    </submittedName>
</protein>
<accession>T1FAM5</accession>
<dbReference type="AlphaFoldDB" id="T1FAM5"/>
<dbReference type="HOGENOM" id="CLU_1637254_0_0_1"/>
<dbReference type="EMBL" id="AMQM01005710">
    <property type="status" value="NOT_ANNOTATED_CDS"/>
    <property type="molecule type" value="Genomic_DNA"/>
</dbReference>
<reference evidence="3" key="3">
    <citation type="submission" date="2015-06" db="UniProtKB">
        <authorList>
            <consortium name="EnsemblMetazoa"/>
        </authorList>
    </citation>
    <scope>IDENTIFICATION</scope>
</reference>
<keyword evidence="1" id="KW-0812">Transmembrane</keyword>
<dbReference type="RefSeq" id="XP_009022125.1">
    <property type="nucleotide sequence ID" value="XM_009023877.1"/>
</dbReference>
<evidence type="ECO:0000313" key="3">
    <source>
        <dbReference type="EnsemblMetazoa" id="HelroP176529"/>
    </source>
</evidence>
<keyword evidence="1" id="KW-1133">Transmembrane helix</keyword>
<evidence type="ECO:0000256" key="1">
    <source>
        <dbReference type="SAM" id="Phobius"/>
    </source>
</evidence>
<dbReference type="InParanoid" id="T1FAM5"/>
<dbReference type="EnsemblMetazoa" id="HelroT176529">
    <property type="protein sequence ID" value="HelroP176529"/>
    <property type="gene ID" value="HelroG176529"/>
</dbReference>
<keyword evidence="4" id="KW-1185">Reference proteome</keyword>
<dbReference type="CTD" id="20205874"/>
<dbReference type="KEGG" id="hro:HELRODRAFT_176529"/>
<reference evidence="4" key="1">
    <citation type="submission" date="2012-12" db="EMBL/GenBank/DDBJ databases">
        <authorList>
            <person name="Hellsten U."/>
            <person name="Grimwood J."/>
            <person name="Chapman J.A."/>
            <person name="Shapiro H."/>
            <person name="Aerts A."/>
            <person name="Otillar R.P."/>
            <person name="Terry A.Y."/>
            <person name="Boore J.L."/>
            <person name="Simakov O."/>
            <person name="Marletaz F."/>
            <person name="Cho S.-J."/>
            <person name="Edsinger-Gonzales E."/>
            <person name="Havlak P."/>
            <person name="Kuo D.-H."/>
            <person name="Larsson T."/>
            <person name="Lv J."/>
            <person name="Arendt D."/>
            <person name="Savage R."/>
            <person name="Osoegawa K."/>
            <person name="de Jong P."/>
            <person name="Lindberg D.R."/>
            <person name="Seaver E.C."/>
            <person name="Weisblat D.A."/>
            <person name="Putnam N.H."/>
            <person name="Grigoriev I.V."/>
            <person name="Rokhsar D.S."/>
        </authorList>
    </citation>
    <scope>NUCLEOTIDE SEQUENCE</scope>
</reference>
<evidence type="ECO:0000313" key="4">
    <source>
        <dbReference type="Proteomes" id="UP000015101"/>
    </source>
</evidence>
<dbReference type="Proteomes" id="UP000015101">
    <property type="component" value="Unassembled WGS sequence"/>
</dbReference>
<keyword evidence="1" id="KW-0472">Membrane</keyword>
<dbReference type="EMBL" id="KB097070">
    <property type="protein sequence ID" value="ESN99767.1"/>
    <property type="molecule type" value="Genomic_DNA"/>
</dbReference>
<sequence>MEMEPGPPGDPEDENLPEEVLELRRQMRQREIVIVPDPRNLDRPEEGHINVIIQHPLNDEARRFLDEMVQMNLPNGDAFHNPRPNRRSNRCRKLGMHLCFIVGVVVTICMSVFLYMRHFYDDKNPPQWINLMYSVVTRLEDCYKMISKFAESDESVSDDKQL</sequence>